<evidence type="ECO:0008006" key="3">
    <source>
        <dbReference type="Google" id="ProtNLM"/>
    </source>
</evidence>
<gene>
    <name evidence="1" type="ORF">GCM10022291_29480</name>
</gene>
<name>A0ABP8CF77_9FLAO</name>
<evidence type="ECO:0000313" key="1">
    <source>
        <dbReference type="EMBL" id="GAA4238558.1"/>
    </source>
</evidence>
<dbReference type="Proteomes" id="UP001501496">
    <property type="component" value="Unassembled WGS sequence"/>
</dbReference>
<dbReference type="EMBL" id="BAABCA010000006">
    <property type="protein sequence ID" value="GAA4238558.1"/>
    <property type="molecule type" value="Genomic_DNA"/>
</dbReference>
<accession>A0ABP8CF77</accession>
<sequence length="150" mass="17073">MSSCIAKKELPQNDFIAEENPKLIFLNYTVKETSNGTKSIDFISKKITDGKARNNGNKYTKTGSIGDLKFSQVDKNARNLHSVFIKNPLHKHLEFINDSLQFESKALELKKSSLFLRLQLHADTENIIISEVTDSLQNTRPIYITKLDTK</sequence>
<proteinExistence type="predicted"/>
<keyword evidence="2" id="KW-1185">Reference proteome</keyword>
<comment type="caution">
    <text evidence="1">The sequence shown here is derived from an EMBL/GenBank/DDBJ whole genome shotgun (WGS) entry which is preliminary data.</text>
</comment>
<protein>
    <recommendedName>
        <fullName evidence="3">Lipoprotein</fullName>
    </recommendedName>
</protein>
<reference evidence="2" key="1">
    <citation type="journal article" date="2019" name="Int. J. Syst. Evol. Microbiol.">
        <title>The Global Catalogue of Microorganisms (GCM) 10K type strain sequencing project: providing services to taxonomists for standard genome sequencing and annotation.</title>
        <authorList>
            <consortium name="The Broad Institute Genomics Platform"/>
            <consortium name="The Broad Institute Genome Sequencing Center for Infectious Disease"/>
            <person name="Wu L."/>
            <person name="Ma J."/>
        </authorList>
    </citation>
    <scope>NUCLEOTIDE SEQUENCE [LARGE SCALE GENOMIC DNA]</scope>
    <source>
        <strain evidence="2">JCM 17630</strain>
    </source>
</reference>
<organism evidence="1 2">
    <name type="scientific">Postechiella marina</name>
    <dbReference type="NCBI Taxonomy" id="943941"/>
    <lineage>
        <taxon>Bacteria</taxon>
        <taxon>Pseudomonadati</taxon>
        <taxon>Bacteroidota</taxon>
        <taxon>Flavobacteriia</taxon>
        <taxon>Flavobacteriales</taxon>
        <taxon>Flavobacteriaceae</taxon>
        <taxon>Postechiella</taxon>
    </lineage>
</organism>
<evidence type="ECO:0000313" key="2">
    <source>
        <dbReference type="Proteomes" id="UP001501496"/>
    </source>
</evidence>